<dbReference type="InterPro" id="IPR050258">
    <property type="entry name" value="Leguminous_Lectin"/>
</dbReference>
<dbReference type="OMA" id="LSDARIY"/>
<organism evidence="8 9">
    <name type="scientific">Brassica napus</name>
    <name type="common">Rape</name>
    <dbReference type="NCBI Taxonomy" id="3708"/>
    <lineage>
        <taxon>Eukaryota</taxon>
        <taxon>Viridiplantae</taxon>
        <taxon>Streptophyta</taxon>
        <taxon>Embryophyta</taxon>
        <taxon>Tracheophyta</taxon>
        <taxon>Spermatophyta</taxon>
        <taxon>Magnoliopsida</taxon>
        <taxon>eudicotyledons</taxon>
        <taxon>Gunneridae</taxon>
        <taxon>Pentapetalae</taxon>
        <taxon>rosids</taxon>
        <taxon>malvids</taxon>
        <taxon>Brassicales</taxon>
        <taxon>Brassicaceae</taxon>
        <taxon>Brassiceae</taxon>
        <taxon>Brassica</taxon>
    </lineage>
</organism>
<feature type="signal peptide" evidence="6">
    <location>
        <begin position="1"/>
        <end position="20"/>
    </location>
</feature>
<dbReference type="SUPFAM" id="SSF49899">
    <property type="entry name" value="Concanavalin A-like lectins/glucanases"/>
    <property type="match status" value="1"/>
</dbReference>
<evidence type="ECO:0000256" key="4">
    <source>
        <dbReference type="ARBA" id="ARBA00022734"/>
    </source>
</evidence>
<keyword evidence="9" id="KW-1185">Reference proteome</keyword>
<keyword evidence="3" id="KW-1003">Cell membrane</keyword>
<dbReference type="InterPro" id="IPR001220">
    <property type="entry name" value="Legume_lectin_dom"/>
</dbReference>
<dbReference type="FunFam" id="2.60.120.200:FF:000112">
    <property type="entry name" value="L-type lectin-domain containing receptor kinase V.9"/>
    <property type="match status" value="1"/>
</dbReference>
<dbReference type="GO" id="GO:0030246">
    <property type="term" value="F:carbohydrate binding"/>
    <property type="evidence" value="ECO:0007669"/>
    <property type="project" value="UniProtKB-KW"/>
</dbReference>
<evidence type="ECO:0000313" key="8">
    <source>
        <dbReference type="EMBL" id="CDY53688.1"/>
    </source>
</evidence>
<dbReference type="GO" id="GO:0005886">
    <property type="term" value="C:plasma membrane"/>
    <property type="evidence" value="ECO:0007669"/>
    <property type="project" value="UniProtKB-SubCell"/>
</dbReference>
<dbReference type="EMBL" id="LK033228">
    <property type="protein sequence ID" value="CDY53688.1"/>
    <property type="molecule type" value="Genomic_DNA"/>
</dbReference>
<comment type="subcellular location">
    <subcellularLocation>
        <location evidence="1">Cell membrane</location>
        <topology evidence="1">Single-pass type I membrane protein</topology>
    </subcellularLocation>
</comment>
<evidence type="ECO:0000256" key="6">
    <source>
        <dbReference type="SAM" id="SignalP"/>
    </source>
</evidence>
<sequence>METFVFVWLLLIFFTHLASSLTQDFSFIGFKKASPNLIMSGVTEIANTGAIRLTTDTSRVIGHAFYSLPIRFKPPGQNRALSFSTSFVIAMVPEYVTLGGHGLAFTITPTPNLQGSLSSQYLGILNSSRANVSSHFFAVEFDTVKDLEFEDINDNHVGIDINTAYFLPNSTKKELFLDSGRVIQAWIDYDSNKKRLDVKLSPLSEKPKLSLLSYNIDLSTVFGDEMYVGFSASTGLLASSHYILGWNFNMSGEALSLSLPSLPRVPRPLKKKKSPGLILGVSLSCSLLVIAGLVAAVMWQSGDIRDVVDRRLNGEYDEDEVVMVIKLGLLCSNNSPEVRPTMRQVVMYLEKQFPSPEVVPAPDFLDANDSMCLDDGSGNINAGEFEDFVDSARFYSGPNPTTSSSIFSFGGKAKTDGR</sequence>
<reference evidence="8 9" key="1">
    <citation type="journal article" date="2014" name="Science">
        <title>Plant genetics. Early allopolyploid evolution in the post-Neolithic Brassica napus oilseed genome.</title>
        <authorList>
            <person name="Chalhoub B."/>
            <person name="Denoeud F."/>
            <person name="Liu S."/>
            <person name="Parkin I.A."/>
            <person name="Tang H."/>
            <person name="Wang X."/>
            <person name="Chiquet J."/>
            <person name="Belcram H."/>
            <person name="Tong C."/>
            <person name="Samans B."/>
            <person name="Correa M."/>
            <person name="Da Silva C."/>
            <person name="Just J."/>
            <person name="Falentin C."/>
            <person name="Koh C.S."/>
            <person name="Le Clainche I."/>
            <person name="Bernard M."/>
            <person name="Bento P."/>
            <person name="Noel B."/>
            <person name="Labadie K."/>
            <person name="Alberti A."/>
            <person name="Charles M."/>
            <person name="Arnaud D."/>
            <person name="Guo H."/>
            <person name="Daviaud C."/>
            <person name="Alamery S."/>
            <person name="Jabbari K."/>
            <person name="Zhao M."/>
            <person name="Edger P.P."/>
            <person name="Chelaifa H."/>
            <person name="Tack D."/>
            <person name="Lassalle G."/>
            <person name="Mestiri I."/>
            <person name="Schnel N."/>
            <person name="Le Paslier M.C."/>
            <person name="Fan G."/>
            <person name="Renault V."/>
            <person name="Bayer P.E."/>
            <person name="Golicz A.A."/>
            <person name="Manoli S."/>
            <person name="Lee T.H."/>
            <person name="Thi V.H."/>
            <person name="Chalabi S."/>
            <person name="Hu Q."/>
            <person name="Fan C."/>
            <person name="Tollenaere R."/>
            <person name="Lu Y."/>
            <person name="Battail C."/>
            <person name="Shen J."/>
            <person name="Sidebottom C.H."/>
            <person name="Wang X."/>
            <person name="Canaguier A."/>
            <person name="Chauveau A."/>
            <person name="Berard A."/>
            <person name="Deniot G."/>
            <person name="Guan M."/>
            <person name="Liu Z."/>
            <person name="Sun F."/>
            <person name="Lim Y.P."/>
            <person name="Lyons E."/>
            <person name="Town C.D."/>
            <person name="Bancroft I."/>
            <person name="Wang X."/>
            <person name="Meng J."/>
            <person name="Ma J."/>
            <person name="Pires J.C."/>
            <person name="King G.J."/>
            <person name="Brunel D."/>
            <person name="Delourme R."/>
            <person name="Renard M."/>
            <person name="Aury J.M."/>
            <person name="Adams K.L."/>
            <person name="Batley J."/>
            <person name="Snowdon R.J."/>
            <person name="Tost J."/>
            <person name="Edwards D."/>
            <person name="Zhou Y."/>
            <person name="Hua W."/>
            <person name="Sharpe A.G."/>
            <person name="Paterson A.H."/>
            <person name="Guan C."/>
            <person name="Wincker P."/>
        </authorList>
    </citation>
    <scope>NUCLEOTIDE SEQUENCE [LARGE SCALE GENOMIC DNA]</scope>
    <source>
        <strain evidence="9">cv. Darmor-bzh</strain>
    </source>
</reference>
<gene>
    <name evidence="8" type="primary">BnaA07g37820D</name>
    <name evidence="8" type="ORF">GSBRNA2T00011243001</name>
</gene>
<name>A0A078IXD9_BRANA</name>
<evidence type="ECO:0000256" key="3">
    <source>
        <dbReference type="ARBA" id="ARBA00022475"/>
    </source>
</evidence>
<proteinExistence type="inferred from homology"/>
<dbReference type="CDD" id="cd06899">
    <property type="entry name" value="lectin_legume_LecRK_Arcelin_ConA"/>
    <property type="match status" value="1"/>
</dbReference>
<dbReference type="STRING" id="3708.A0A078IXD9"/>
<dbReference type="PaxDb" id="3708-A0A078IXD9"/>
<keyword evidence="5" id="KW-1133">Transmembrane helix</keyword>
<dbReference type="Proteomes" id="UP000028999">
    <property type="component" value="Unassembled WGS sequence"/>
</dbReference>
<dbReference type="AlphaFoldDB" id="A0A078IXD9"/>
<keyword evidence="5" id="KW-0812">Transmembrane</keyword>
<dbReference type="Gene3D" id="2.60.120.200">
    <property type="match status" value="1"/>
</dbReference>
<protein>
    <submittedName>
        <fullName evidence="8">BnaA07g37820D protein</fullName>
    </submittedName>
</protein>
<feature type="chain" id="PRO_5001738821" evidence="6">
    <location>
        <begin position="21"/>
        <end position="418"/>
    </location>
</feature>
<evidence type="ECO:0000256" key="5">
    <source>
        <dbReference type="SAM" id="Phobius"/>
    </source>
</evidence>
<dbReference type="Gene3D" id="1.10.510.10">
    <property type="entry name" value="Transferase(Phosphotransferase) domain 1"/>
    <property type="match status" value="1"/>
</dbReference>
<evidence type="ECO:0000313" key="9">
    <source>
        <dbReference type="Proteomes" id="UP000028999"/>
    </source>
</evidence>
<accession>A0A078IXD9</accession>
<dbReference type="PANTHER" id="PTHR32401">
    <property type="entry name" value="CONCANAVALIN A-LIKE LECTIN FAMILY PROTEIN"/>
    <property type="match status" value="1"/>
</dbReference>
<dbReference type="Pfam" id="PF00139">
    <property type="entry name" value="Lectin_legB"/>
    <property type="match status" value="1"/>
</dbReference>
<keyword evidence="6" id="KW-0732">Signal</keyword>
<keyword evidence="4" id="KW-0430">Lectin</keyword>
<keyword evidence="5" id="KW-0472">Membrane</keyword>
<feature type="transmembrane region" description="Helical" evidence="5">
    <location>
        <begin position="277"/>
        <end position="299"/>
    </location>
</feature>
<feature type="domain" description="Legume lectin" evidence="7">
    <location>
        <begin position="23"/>
        <end position="258"/>
    </location>
</feature>
<comment type="similarity">
    <text evidence="2">Belongs to the leguminous lectin family.</text>
</comment>
<dbReference type="InterPro" id="IPR013320">
    <property type="entry name" value="ConA-like_dom_sf"/>
</dbReference>
<evidence type="ECO:0000256" key="1">
    <source>
        <dbReference type="ARBA" id="ARBA00004251"/>
    </source>
</evidence>
<evidence type="ECO:0000259" key="7">
    <source>
        <dbReference type="Pfam" id="PF00139"/>
    </source>
</evidence>
<dbReference type="PANTHER" id="PTHR32401:SF50">
    <property type="entry name" value="OS07G0133000 PROTEIN"/>
    <property type="match status" value="1"/>
</dbReference>
<dbReference type="Gramene" id="CDY53688">
    <property type="protein sequence ID" value="CDY53688"/>
    <property type="gene ID" value="GSBRNA2T00011243001"/>
</dbReference>
<evidence type="ECO:0000256" key="2">
    <source>
        <dbReference type="ARBA" id="ARBA00007606"/>
    </source>
</evidence>